<dbReference type="InterPro" id="IPR047575">
    <property type="entry name" value="Sm"/>
</dbReference>
<dbReference type="SMART" id="SM00651">
    <property type="entry name" value="Sm"/>
    <property type="match status" value="1"/>
</dbReference>
<dbReference type="KEGG" id="scac:131993963"/>
<dbReference type="PROSITE" id="PS52002">
    <property type="entry name" value="SM"/>
    <property type="match status" value="1"/>
</dbReference>
<dbReference type="VEuPathDB" id="VectorBase:SCAU013577"/>
<dbReference type="Gene3D" id="2.30.30.100">
    <property type="match status" value="1"/>
</dbReference>
<dbReference type="Proteomes" id="UP000095300">
    <property type="component" value="Unassembled WGS sequence"/>
</dbReference>
<dbReference type="AlphaFoldDB" id="A0A1I8Q3N6"/>
<dbReference type="InterPro" id="IPR010920">
    <property type="entry name" value="LSM_dom_sf"/>
</dbReference>
<evidence type="ECO:0000259" key="2">
    <source>
        <dbReference type="PROSITE" id="PS52002"/>
    </source>
</evidence>
<dbReference type="OrthoDB" id="368909at2759"/>
<reference evidence="3" key="1">
    <citation type="submission" date="2020-05" db="UniProtKB">
        <authorList>
            <consortium name="EnsemblMetazoa"/>
        </authorList>
    </citation>
    <scope>IDENTIFICATION</scope>
    <source>
        <strain evidence="3">USDA</strain>
    </source>
</reference>
<dbReference type="GO" id="GO:0031417">
    <property type="term" value="C:NatC complex"/>
    <property type="evidence" value="ECO:0007669"/>
    <property type="project" value="InterPro"/>
</dbReference>
<dbReference type="Pfam" id="PF01423">
    <property type="entry name" value="LSM"/>
    <property type="match status" value="1"/>
</dbReference>
<name>A0A1I8Q3N6_STOCA</name>
<dbReference type="PANTHER" id="PTHR10701">
    <property type="entry name" value="SMALL NUCLEAR RIBONUCLEOPROTEIN-ASSOCIATED PROTEIN B AND N"/>
    <property type="match status" value="1"/>
</dbReference>
<dbReference type="CDD" id="cd06168">
    <property type="entry name" value="LSMD1"/>
    <property type="match status" value="1"/>
</dbReference>
<dbReference type="InterPro" id="IPR050914">
    <property type="entry name" value="snRNP_SmB/NAA38-like"/>
</dbReference>
<comment type="similarity">
    <text evidence="1">Belongs to the snRNP Sm proteins family.</text>
</comment>
<keyword evidence="4" id="KW-1185">Reference proteome</keyword>
<dbReference type="GO" id="GO:0003723">
    <property type="term" value="F:RNA binding"/>
    <property type="evidence" value="ECO:0007669"/>
    <property type="project" value="InterPro"/>
</dbReference>
<dbReference type="PANTHER" id="PTHR10701:SF5">
    <property type="entry name" value="N-ALPHA-ACETYLTRANSFERASE 38, NATC AUXILIARY SUBUNIT"/>
    <property type="match status" value="1"/>
</dbReference>
<dbReference type="EnsemblMetazoa" id="SCAU013577-RB">
    <property type="protein sequence ID" value="SCAU013577-PB"/>
    <property type="gene ID" value="SCAU013577"/>
</dbReference>
<evidence type="ECO:0000256" key="1">
    <source>
        <dbReference type="ARBA" id="ARBA00006850"/>
    </source>
</evidence>
<feature type="domain" description="Sm" evidence="2">
    <location>
        <begin position="32"/>
        <end position="105"/>
    </location>
</feature>
<evidence type="ECO:0000313" key="3">
    <source>
        <dbReference type="EnsemblMetazoa" id="SCAU013577-PB"/>
    </source>
</evidence>
<proteinExistence type="inferred from homology"/>
<accession>A0A1I8Q3N6</accession>
<dbReference type="InterPro" id="IPR034110">
    <property type="entry name" value="LSMD1_Sm"/>
</dbReference>
<sequence>MNDLTNPKQYENPLLNNVITNNSNISDEHLSPGKRNLRNWLGKPFRIVITDGRVLVGFFNCTDKDSNIVLSMCAEYLEEGQDARILGNVMIPGKHIVSVSVDMPAQAVLLGLPQRHR</sequence>
<organism evidence="3 4">
    <name type="scientific">Stomoxys calcitrans</name>
    <name type="common">Stable fly</name>
    <name type="synonym">Conops calcitrans</name>
    <dbReference type="NCBI Taxonomy" id="35570"/>
    <lineage>
        <taxon>Eukaryota</taxon>
        <taxon>Metazoa</taxon>
        <taxon>Ecdysozoa</taxon>
        <taxon>Arthropoda</taxon>
        <taxon>Hexapoda</taxon>
        <taxon>Insecta</taxon>
        <taxon>Pterygota</taxon>
        <taxon>Neoptera</taxon>
        <taxon>Endopterygota</taxon>
        <taxon>Diptera</taxon>
        <taxon>Brachycera</taxon>
        <taxon>Muscomorpha</taxon>
        <taxon>Muscoidea</taxon>
        <taxon>Muscidae</taxon>
        <taxon>Stomoxys</taxon>
    </lineage>
</organism>
<gene>
    <name evidence="3" type="primary">106085522</name>
</gene>
<evidence type="ECO:0000313" key="4">
    <source>
        <dbReference type="Proteomes" id="UP000095300"/>
    </source>
</evidence>
<dbReference type="InterPro" id="IPR001163">
    <property type="entry name" value="Sm_dom_euk/arc"/>
</dbReference>
<dbReference type="STRING" id="35570.A0A1I8Q3N6"/>
<dbReference type="SUPFAM" id="SSF50182">
    <property type="entry name" value="Sm-like ribonucleoproteins"/>
    <property type="match status" value="1"/>
</dbReference>
<protein>
    <recommendedName>
        <fullName evidence="2">Sm domain-containing protein</fullName>
    </recommendedName>
</protein>